<name>A0A0K0DU22_STRER</name>
<accession>A0A0K0DU22</accession>
<dbReference type="CDD" id="cd05369">
    <property type="entry name" value="TER_DECR_SDR_a"/>
    <property type="match status" value="1"/>
</dbReference>
<dbReference type="WBParaSite" id="SSTP_0000073800.1">
    <property type="protein sequence ID" value="SSTP_0000073800.1"/>
    <property type="gene ID" value="SSTP_0000073800"/>
</dbReference>
<dbReference type="SUPFAM" id="SSF51735">
    <property type="entry name" value="NAD(P)-binding Rossmann-fold domains"/>
    <property type="match status" value="1"/>
</dbReference>
<evidence type="ECO:0000313" key="2">
    <source>
        <dbReference type="Proteomes" id="UP000035681"/>
    </source>
</evidence>
<protein>
    <submittedName>
        <fullName evidence="3">2,4-dienoyl-CoA reductase, mitochondrial</fullName>
    </submittedName>
</protein>
<evidence type="ECO:0000313" key="3">
    <source>
        <dbReference type="WBParaSite" id="SSTP_0000073800.1"/>
    </source>
</evidence>
<proteinExistence type="predicted"/>
<dbReference type="Proteomes" id="UP000035681">
    <property type="component" value="Unplaced"/>
</dbReference>
<dbReference type="PANTHER" id="PTHR43658">
    <property type="entry name" value="SHORT-CHAIN DEHYDROGENASE/REDUCTASE"/>
    <property type="match status" value="1"/>
</dbReference>
<keyword evidence="2" id="KW-1185">Reference proteome</keyword>
<dbReference type="GO" id="GO:0006635">
    <property type="term" value="P:fatty acid beta-oxidation"/>
    <property type="evidence" value="ECO:0007669"/>
    <property type="project" value="TreeGrafter"/>
</dbReference>
<dbReference type="InterPro" id="IPR002347">
    <property type="entry name" value="SDR_fam"/>
</dbReference>
<organism evidence="3">
    <name type="scientific">Strongyloides stercoralis</name>
    <name type="common">Threadworm</name>
    <dbReference type="NCBI Taxonomy" id="6248"/>
    <lineage>
        <taxon>Eukaryota</taxon>
        <taxon>Metazoa</taxon>
        <taxon>Ecdysozoa</taxon>
        <taxon>Nematoda</taxon>
        <taxon>Chromadorea</taxon>
        <taxon>Rhabditida</taxon>
        <taxon>Tylenchina</taxon>
        <taxon>Panagrolaimomorpha</taxon>
        <taxon>Strongyloidoidea</taxon>
        <taxon>Strongyloididae</taxon>
        <taxon>Strongyloides</taxon>
    </lineage>
</organism>
<dbReference type="InterPro" id="IPR036291">
    <property type="entry name" value="NAD(P)-bd_dom_sf"/>
</dbReference>
<sequence length="311" mass="33625">MACQTPLKYFPIQSTVPFKDEIYKNKIIFITGGGTGLGKSMSLKFSQLGGIVIIASRKLDVLKKAAVEISKVTGNKVVPIQMDIRCQKSVSEGIDQIEVMFGKLPDIVINNAAGNFISPTERLSSNAIRTIVDIVLLGTVNVTLEVGKRIIKRKENGCVFAFVSALYATSTAEFCTPSGISKAGIENLSRSLASEWGKYGMRFNVISPGPIPTDGAFGNLSILSKEETIEMASQRTPIGRVGTPEEFANLMAYICSDYCSYMSGATIAFDGGSYLYGSGSSISAGKLHEINNDEWDTIEKLIKSRSVKNKI</sequence>
<dbReference type="STRING" id="6248.A0A0K0DU22"/>
<dbReference type="PRINTS" id="PR00081">
    <property type="entry name" value="GDHRDH"/>
</dbReference>
<keyword evidence="1" id="KW-0560">Oxidoreductase</keyword>
<dbReference type="Pfam" id="PF13561">
    <property type="entry name" value="adh_short_C2"/>
    <property type="match status" value="1"/>
</dbReference>
<dbReference type="GO" id="GO:0008670">
    <property type="term" value="F:2,4-dienoyl-CoA reductase (NADPH) activity"/>
    <property type="evidence" value="ECO:0007669"/>
    <property type="project" value="TreeGrafter"/>
</dbReference>
<dbReference type="WBParaSite" id="TCONS_00003422.p1">
    <property type="protein sequence ID" value="TCONS_00003422.p1"/>
    <property type="gene ID" value="XLOC_003165"/>
</dbReference>
<reference evidence="3" key="1">
    <citation type="submission" date="2015-08" db="UniProtKB">
        <authorList>
            <consortium name="WormBaseParasite"/>
        </authorList>
    </citation>
    <scope>IDENTIFICATION</scope>
</reference>
<dbReference type="GO" id="GO:0005739">
    <property type="term" value="C:mitochondrion"/>
    <property type="evidence" value="ECO:0007669"/>
    <property type="project" value="TreeGrafter"/>
</dbReference>
<evidence type="ECO:0000256" key="1">
    <source>
        <dbReference type="ARBA" id="ARBA00023002"/>
    </source>
</evidence>
<dbReference type="AlphaFoldDB" id="A0A0K0DU22"/>
<dbReference type="Gene3D" id="3.40.50.720">
    <property type="entry name" value="NAD(P)-binding Rossmann-like Domain"/>
    <property type="match status" value="1"/>
</dbReference>
<dbReference type="PANTHER" id="PTHR43658:SF8">
    <property type="entry name" value="17-BETA-HYDROXYSTEROID DEHYDROGENASE 14-RELATED"/>
    <property type="match status" value="1"/>
</dbReference>